<sequence length="331" mass="35631">MRVLGIETSCDETAAAVVEGGYRILSNVVSSQYIHSKYGGVVPELASRAHMKLITPIVTEALEVAGVRTSEIEGVAVTAAPGLIGSLLVGVSFAKGIARSLEIPFIGVNHLEAHVFSILLSHVQMKYPFICLIASGGHTELLEVKEKLAYESIGSTKDDAAGEAFDKVAKILGLKYPGGPEIERLARTGDPRWKRFPRPKMADHDFSFSGLKTSVLYFVEKLSGEEKEANLAHIAASFQEAVCDSLIATTLSSAEQRGVERIAVVGGVARNQRLRGLLTQSFKGEVYFPTPELCTDNAAMVAACGHERLLRGERSPFSLTAKSRMGIGERT</sequence>
<evidence type="ECO:0000256" key="5">
    <source>
        <dbReference type="ARBA" id="ARBA00023004"/>
    </source>
</evidence>
<keyword evidence="5 8" id="KW-0408">Iron</keyword>
<dbReference type="SUPFAM" id="SSF53067">
    <property type="entry name" value="Actin-like ATPase domain"/>
    <property type="match status" value="1"/>
</dbReference>
<evidence type="ECO:0000256" key="2">
    <source>
        <dbReference type="ARBA" id="ARBA00022679"/>
    </source>
</evidence>
<evidence type="ECO:0000256" key="1">
    <source>
        <dbReference type="ARBA" id="ARBA00022490"/>
    </source>
</evidence>
<evidence type="ECO:0000313" key="10">
    <source>
        <dbReference type="EMBL" id="KPJ50671.1"/>
    </source>
</evidence>
<dbReference type="PATRIC" id="fig|1703771.3.peg.296"/>
<feature type="binding site" evidence="8">
    <location>
        <position position="183"/>
    </location>
    <ligand>
        <name>substrate</name>
    </ligand>
</feature>
<dbReference type="HAMAP" id="MF_01445">
    <property type="entry name" value="TsaD"/>
    <property type="match status" value="1"/>
</dbReference>
<dbReference type="CDD" id="cd24133">
    <property type="entry name" value="ASKHA_NBD_TsaD_bac"/>
    <property type="match status" value="1"/>
</dbReference>
<dbReference type="Gene3D" id="3.30.420.40">
    <property type="match status" value="2"/>
</dbReference>
<dbReference type="EC" id="2.3.1.234" evidence="8"/>
<evidence type="ECO:0000256" key="8">
    <source>
        <dbReference type="HAMAP-Rule" id="MF_01445"/>
    </source>
</evidence>
<dbReference type="Proteomes" id="UP000051124">
    <property type="component" value="Unassembled WGS sequence"/>
</dbReference>
<dbReference type="InterPro" id="IPR022450">
    <property type="entry name" value="TsaD"/>
</dbReference>
<comment type="caution">
    <text evidence="10">The sequence shown here is derived from an EMBL/GenBank/DDBJ whole genome shotgun (WGS) entry which is preliminary data.</text>
</comment>
<dbReference type="GO" id="GO:0061711">
    <property type="term" value="F:tRNA N(6)-L-threonylcarbamoyladenine synthase activity"/>
    <property type="evidence" value="ECO:0007669"/>
    <property type="project" value="UniProtKB-EC"/>
</dbReference>
<feature type="binding site" evidence="8">
    <location>
        <begin position="133"/>
        <end position="137"/>
    </location>
    <ligand>
        <name>substrate</name>
    </ligand>
</feature>
<feature type="binding site" evidence="8">
    <location>
        <position position="179"/>
    </location>
    <ligand>
        <name>substrate</name>
    </ligand>
</feature>
<feature type="domain" description="Gcp-like" evidence="9">
    <location>
        <begin position="24"/>
        <end position="302"/>
    </location>
</feature>
<feature type="binding site" evidence="8">
    <location>
        <position position="166"/>
    </location>
    <ligand>
        <name>substrate</name>
    </ligand>
</feature>
<feature type="binding site" evidence="8">
    <location>
        <position position="110"/>
    </location>
    <ligand>
        <name>Fe cation</name>
        <dbReference type="ChEBI" id="CHEBI:24875"/>
    </ligand>
</feature>
<dbReference type="InterPro" id="IPR017861">
    <property type="entry name" value="KAE1/TsaD"/>
</dbReference>
<gene>
    <name evidence="8" type="primary">tsaD</name>
    <name evidence="10" type="ORF">AMJ40_02240</name>
</gene>
<dbReference type="AlphaFoldDB" id="A0A0S7WKU5"/>
<dbReference type="PANTHER" id="PTHR11735">
    <property type="entry name" value="TRNA N6-ADENOSINE THREONYLCARBAMOYLTRANSFERASE"/>
    <property type="match status" value="1"/>
</dbReference>
<organism evidence="10 11">
    <name type="scientific">candidate division TA06 bacterium DG_26</name>
    <dbReference type="NCBI Taxonomy" id="1703771"/>
    <lineage>
        <taxon>Bacteria</taxon>
        <taxon>Bacteria division TA06</taxon>
    </lineage>
</organism>
<keyword evidence="1 8" id="KW-0963">Cytoplasm</keyword>
<dbReference type="PRINTS" id="PR00789">
    <property type="entry name" value="OSIALOPTASE"/>
</dbReference>
<evidence type="ECO:0000256" key="6">
    <source>
        <dbReference type="ARBA" id="ARBA00023315"/>
    </source>
</evidence>
<feature type="binding site" evidence="8">
    <location>
        <position position="114"/>
    </location>
    <ligand>
        <name>Fe cation</name>
        <dbReference type="ChEBI" id="CHEBI:24875"/>
    </ligand>
</feature>
<comment type="catalytic activity">
    <reaction evidence="7 8">
        <text>L-threonylcarbamoyladenylate + adenosine(37) in tRNA = N(6)-L-threonylcarbamoyladenosine(37) in tRNA + AMP + H(+)</text>
        <dbReference type="Rhea" id="RHEA:37059"/>
        <dbReference type="Rhea" id="RHEA-COMP:10162"/>
        <dbReference type="Rhea" id="RHEA-COMP:10163"/>
        <dbReference type="ChEBI" id="CHEBI:15378"/>
        <dbReference type="ChEBI" id="CHEBI:73682"/>
        <dbReference type="ChEBI" id="CHEBI:74411"/>
        <dbReference type="ChEBI" id="CHEBI:74418"/>
        <dbReference type="ChEBI" id="CHEBI:456215"/>
        <dbReference type="EC" id="2.3.1.234"/>
    </reaction>
</comment>
<comment type="subcellular location">
    <subcellularLocation>
        <location evidence="8">Cytoplasm</location>
    </subcellularLocation>
</comment>
<evidence type="ECO:0000256" key="4">
    <source>
        <dbReference type="ARBA" id="ARBA00022723"/>
    </source>
</evidence>
<keyword evidence="4 8" id="KW-0479">Metal-binding</keyword>
<keyword evidence="6 8" id="KW-0012">Acyltransferase</keyword>
<dbReference type="GO" id="GO:0002949">
    <property type="term" value="P:tRNA threonylcarbamoyladenosine modification"/>
    <property type="evidence" value="ECO:0007669"/>
    <property type="project" value="UniProtKB-UniRule"/>
</dbReference>
<reference evidence="10 11" key="1">
    <citation type="journal article" date="2015" name="Microbiome">
        <title>Genomic resolution of linkages in carbon, nitrogen, and sulfur cycling among widespread estuary sediment bacteria.</title>
        <authorList>
            <person name="Baker B.J."/>
            <person name="Lazar C.S."/>
            <person name="Teske A.P."/>
            <person name="Dick G.J."/>
        </authorList>
    </citation>
    <scope>NUCLEOTIDE SEQUENCE [LARGE SCALE GENOMIC DNA]</scope>
    <source>
        <strain evidence="10">DG_26</strain>
    </source>
</reference>
<evidence type="ECO:0000256" key="7">
    <source>
        <dbReference type="ARBA" id="ARBA00048117"/>
    </source>
</evidence>
<dbReference type="NCBIfam" id="TIGR03723">
    <property type="entry name" value="T6A_TsaD_YgjD"/>
    <property type="match status" value="1"/>
</dbReference>
<dbReference type="EMBL" id="LIZT01000015">
    <property type="protein sequence ID" value="KPJ50671.1"/>
    <property type="molecule type" value="Genomic_DNA"/>
</dbReference>
<dbReference type="InterPro" id="IPR043129">
    <property type="entry name" value="ATPase_NBD"/>
</dbReference>
<dbReference type="NCBIfam" id="TIGR00329">
    <property type="entry name" value="gcp_kae1"/>
    <property type="match status" value="1"/>
</dbReference>
<accession>A0A0S7WKU5</accession>
<evidence type="ECO:0000256" key="3">
    <source>
        <dbReference type="ARBA" id="ARBA00022694"/>
    </source>
</evidence>
<dbReference type="GO" id="GO:0005737">
    <property type="term" value="C:cytoplasm"/>
    <property type="evidence" value="ECO:0007669"/>
    <property type="project" value="UniProtKB-SubCell"/>
</dbReference>
<evidence type="ECO:0000259" key="9">
    <source>
        <dbReference type="Pfam" id="PF00814"/>
    </source>
</evidence>
<keyword evidence="2 8" id="KW-0808">Transferase</keyword>
<dbReference type="FunFam" id="3.30.420.40:FF:000012">
    <property type="entry name" value="tRNA N6-adenosine threonylcarbamoyltransferase"/>
    <property type="match status" value="1"/>
</dbReference>
<dbReference type="Pfam" id="PF00814">
    <property type="entry name" value="TsaD"/>
    <property type="match status" value="1"/>
</dbReference>
<protein>
    <recommendedName>
        <fullName evidence="8">tRNA N6-adenosine threonylcarbamoyltransferase</fullName>
        <ecNumber evidence="8">2.3.1.234</ecNumber>
    </recommendedName>
    <alternativeName>
        <fullName evidence="8">N6-L-threonylcarbamoyladenine synthase</fullName>
        <shortName evidence="8">t(6)A synthase</shortName>
    </alternativeName>
    <alternativeName>
        <fullName evidence="8">t(6)A37 threonylcarbamoyladenosine biosynthesis protein TsaD</fullName>
    </alternativeName>
    <alternativeName>
        <fullName evidence="8">tRNA threonylcarbamoyladenosine biosynthesis protein TsaD</fullName>
    </alternativeName>
</protein>
<keyword evidence="3 8" id="KW-0819">tRNA processing</keyword>
<dbReference type="FunFam" id="3.30.420.40:FF:000040">
    <property type="entry name" value="tRNA N6-adenosine threonylcarbamoyltransferase"/>
    <property type="match status" value="1"/>
</dbReference>
<dbReference type="PANTHER" id="PTHR11735:SF6">
    <property type="entry name" value="TRNA N6-ADENOSINE THREONYLCARBAMOYLTRANSFERASE, MITOCHONDRIAL"/>
    <property type="match status" value="1"/>
</dbReference>
<comment type="cofactor">
    <cofactor evidence="8">
        <name>Fe(2+)</name>
        <dbReference type="ChEBI" id="CHEBI:29033"/>
    </cofactor>
    <text evidence="8">Binds 1 Fe(2+) ion per subunit.</text>
</comment>
<dbReference type="InterPro" id="IPR000905">
    <property type="entry name" value="Gcp-like_dom"/>
</dbReference>
<comment type="function">
    <text evidence="8">Required for the formation of a threonylcarbamoyl group on adenosine at position 37 (t(6)A37) in tRNAs that read codons beginning with adenine. Is involved in the transfer of the threonylcarbamoyl moiety of threonylcarbamoyl-AMP (TC-AMP) to the N6 group of A37, together with TsaE and TsaB. TsaD likely plays a direct catalytic role in this reaction.</text>
</comment>
<evidence type="ECO:0000313" key="11">
    <source>
        <dbReference type="Proteomes" id="UP000051124"/>
    </source>
</evidence>
<proteinExistence type="inferred from homology"/>
<dbReference type="GO" id="GO:0005506">
    <property type="term" value="F:iron ion binding"/>
    <property type="evidence" value="ECO:0007669"/>
    <property type="project" value="UniProtKB-UniRule"/>
</dbReference>
<feature type="binding site" evidence="8">
    <location>
        <position position="296"/>
    </location>
    <ligand>
        <name>Fe cation</name>
        <dbReference type="ChEBI" id="CHEBI:24875"/>
    </ligand>
</feature>
<feature type="binding site" evidence="8">
    <location>
        <position position="271"/>
    </location>
    <ligand>
        <name>substrate</name>
    </ligand>
</feature>
<name>A0A0S7WKU5_UNCT6</name>
<comment type="similarity">
    <text evidence="8">Belongs to the KAE1 / TsaD family.</text>
</comment>